<organism evidence="6 7">
    <name type="scientific">Paenibacillus filicis</name>
    <dbReference type="NCBI Taxonomy" id="669464"/>
    <lineage>
        <taxon>Bacteria</taxon>
        <taxon>Bacillati</taxon>
        <taxon>Bacillota</taxon>
        <taxon>Bacilli</taxon>
        <taxon>Bacillales</taxon>
        <taxon>Paenibacillaceae</taxon>
        <taxon>Paenibacillus</taxon>
    </lineage>
</organism>
<evidence type="ECO:0000259" key="5">
    <source>
        <dbReference type="PROSITE" id="PS51721"/>
    </source>
</evidence>
<dbReference type="SUPFAM" id="SSF52540">
    <property type="entry name" value="P-loop containing nucleoside triphosphate hydrolases"/>
    <property type="match status" value="1"/>
</dbReference>
<proteinExistence type="inferred from homology"/>
<feature type="domain" description="CP-type G" evidence="5">
    <location>
        <begin position="14"/>
        <end position="178"/>
    </location>
</feature>
<dbReference type="InterPro" id="IPR016478">
    <property type="entry name" value="GTPase_MTG1"/>
</dbReference>
<comment type="caution">
    <text evidence="6">The sequence shown here is derived from an EMBL/GenBank/DDBJ whole genome shotgun (WGS) entry which is preliminary data.</text>
</comment>
<dbReference type="InterPro" id="IPR019991">
    <property type="entry name" value="GTP-bd_ribosome_bgen"/>
</dbReference>
<dbReference type="RefSeq" id="WP_341419150.1">
    <property type="nucleotide sequence ID" value="NZ_JBBPCC010000025.1"/>
</dbReference>
<comment type="subcellular location">
    <subcellularLocation>
        <location evidence="4">Cytoplasm</location>
    </subcellularLocation>
</comment>
<keyword evidence="7" id="KW-1185">Reference proteome</keyword>
<evidence type="ECO:0000256" key="1">
    <source>
        <dbReference type="ARBA" id="ARBA00014898"/>
    </source>
</evidence>
<dbReference type="PANTHER" id="PTHR45782">
    <property type="entry name" value="MITOCHONDRIAL RIBOSOME-ASSOCIATED GTPASE 1"/>
    <property type="match status" value="1"/>
</dbReference>
<dbReference type="PIRSF" id="PIRSF006230">
    <property type="entry name" value="MG442"/>
    <property type="match status" value="1"/>
</dbReference>
<sequence length="298" mass="33253">MTIQWFPGHMTRARRQIQDKLKLIDLAIELLDARVPLSSRNPMIDEILQHKPRLVLLNKSDLADPEATKRWIEYFAAQGLQALPIDAVAGNPSREIIQRSKQLLSAKIEAQLRKGMKPRTLRGLIVGIPNVGKSTLINKMAGRKIAATGDRPGVTKGQQWIKVGTEMELLDTPGILWPKFEDQVVGYRLAATGAIKEEILHITEIALFAMRYLVGNYPEALKERFSLESLPQDPEDTDAVVAVMEEVGRKRGALLSGGRVDLEKASIAILRELRAGKLGRISMELPEEVLEFQGTDLR</sequence>
<gene>
    <name evidence="6" type="primary">ylqF</name>
    <name evidence="6" type="ORF">WMW72_29380</name>
</gene>
<dbReference type="CDD" id="cd01856">
    <property type="entry name" value="YlqF"/>
    <property type="match status" value="1"/>
</dbReference>
<reference evidence="6 7" key="1">
    <citation type="submission" date="2024-04" db="EMBL/GenBank/DDBJ databases">
        <title>draft genome sequnece of Paenibacillus filicis.</title>
        <authorList>
            <person name="Kim D.-U."/>
        </authorList>
    </citation>
    <scope>NUCLEOTIDE SEQUENCE [LARGE SCALE GENOMIC DNA]</scope>
    <source>
        <strain evidence="6 7">KACC14197</strain>
    </source>
</reference>
<comment type="similarity">
    <text evidence="4">Belongs to the TRAFAC class YlqF/YawG GTPase family. MTG1 subfamily.</text>
</comment>
<dbReference type="PANTHER" id="PTHR45782:SF4">
    <property type="entry name" value="MITOCHONDRIAL RIBOSOME-ASSOCIATED GTPASE 1"/>
    <property type="match status" value="1"/>
</dbReference>
<keyword evidence="2 4" id="KW-0547">Nucleotide-binding</keyword>
<comment type="function">
    <text evidence="4">Required for a late step of 50S ribosomal subunit assembly. Has GTPase activity.</text>
</comment>
<dbReference type="Gene3D" id="1.10.1580.10">
    <property type="match status" value="1"/>
</dbReference>
<dbReference type="PROSITE" id="PS51721">
    <property type="entry name" value="G_CP"/>
    <property type="match status" value="1"/>
</dbReference>
<keyword evidence="3 4" id="KW-0342">GTP-binding</keyword>
<protein>
    <recommendedName>
        <fullName evidence="1 4">Ribosome biogenesis GTPase A</fullName>
    </recommendedName>
</protein>
<evidence type="ECO:0000313" key="6">
    <source>
        <dbReference type="EMBL" id="MEK8132029.1"/>
    </source>
</evidence>
<dbReference type="Gene3D" id="3.40.50.300">
    <property type="entry name" value="P-loop containing nucleotide triphosphate hydrolases"/>
    <property type="match status" value="1"/>
</dbReference>
<evidence type="ECO:0000256" key="4">
    <source>
        <dbReference type="PIRNR" id="PIRNR006230"/>
    </source>
</evidence>
<dbReference type="Pfam" id="PF01926">
    <property type="entry name" value="MMR_HSR1"/>
    <property type="match status" value="1"/>
</dbReference>
<dbReference type="InterPro" id="IPR023179">
    <property type="entry name" value="GTP-bd_ortho_bundle_sf"/>
</dbReference>
<evidence type="ECO:0000256" key="3">
    <source>
        <dbReference type="ARBA" id="ARBA00023134"/>
    </source>
</evidence>
<dbReference type="Proteomes" id="UP001469365">
    <property type="component" value="Unassembled WGS sequence"/>
</dbReference>
<name>A0ABU9DTL4_9BACL</name>
<dbReference type="NCBIfam" id="TIGR03596">
    <property type="entry name" value="GTPase_YlqF"/>
    <property type="match status" value="1"/>
</dbReference>
<evidence type="ECO:0000313" key="7">
    <source>
        <dbReference type="Proteomes" id="UP001469365"/>
    </source>
</evidence>
<dbReference type="InterPro" id="IPR027417">
    <property type="entry name" value="P-loop_NTPase"/>
</dbReference>
<dbReference type="EMBL" id="JBBPCC010000025">
    <property type="protein sequence ID" value="MEK8132029.1"/>
    <property type="molecule type" value="Genomic_DNA"/>
</dbReference>
<accession>A0ABU9DTL4</accession>
<keyword evidence="4" id="KW-0963">Cytoplasm</keyword>
<evidence type="ECO:0000256" key="2">
    <source>
        <dbReference type="ARBA" id="ARBA00022741"/>
    </source>
</evidence>
<dbReference type="InterPro" id="IPR006073">
    <property type="entry name" value="GTP-bd"/>
</dbReference>
<dbReference type="InterPro" id="IPR030378">
    <property type="entry name" value="G_CP_dom"/>
</dbReference>